<organism evidence="1 2">
    <name type="scientific">Pristionchus pacificus</name>
    <name type="common">Parasitic nematode worm</name>
    <dbReference type="NCBI Taxonomy" id="54126"/>
    <lineage>
        <taxon>Eukaryota</taxon>
        <taxon>Metazoa</taxon>
        <taxon>Ecdysozoa</taxon>
        <taxon>Nematoda</taxon>
        <taxon>Chromadorea</taxon>
        <taxon>Rhabditida</taxon>
        <taxon>Rhabditina</taxon>
        <taxon>Diplogasteromorpha</taxon>
        <taxon>Diplogasteroidea</taxon>
        <taxon>Neodiplogasteridae</taxon>
        <taxon>Pristionchus</taxon>
    </lineage>
</organism>
<evidence type="ECO:0000313" key="2">
    <source>
        <dbReference type="Proteomes" id="UP000005239"/>
    </source>
</evidence>
<dbReference type="OrthoDB" id="5838444at2759"/>
<reference evidence="2" key="1">
    <citation type="journal article" date="2008" name="Nat. Genet.">
        <title>The Pristionchus pacificus genome provides a unique perspective on nematode lifestyle and parasitism.</title>
        <authorList>
            <person name="Dieterich C."/>
            <person name="Clifton S.W."/>
            <person name="Schuster L.N."/>
            <person name="Chinwalla A."/>
            <person name="Delehaunty K."/>
            <person name="Dinkelacker I."/>
            <person name="Fulton L."/>
            <person name="Fulton R."/>
            <person name="Godfrey J."/>
            <person name="Minx P."/>
            <person name="Mitreva M."/>
            <person name="Roeseler W."/>
            <person name="Tian H."/>
            <person name="Witte H."/>
            <person name="Yang S.P."/>
            <person name="Wilson R.K."/>
            <person name="Sommer R.J."/>
        </authorList>
    </citation>
    <scope>NUCLEOTIDE SEQUENCE [LARGE SCALE GENOMIC DNA]</scope>
    <source>
        <strain evidence="2">PS312</strain>
    </source>
</reference>
<evidence type="ECO:0000313" key="1">
    <source>
        <dbReference type="EnsemblMetazoa" id="PPA18740.1"/>
    </source>
</evidence>
<dbReference type="PANTHER" id="PTHR21593:SF36">
    <property type="entry name" value="DUF148 DOMAIN-CONTAINING PROTEIN-RELATED"/>
    <property type="match status" value="1"/>
</dbReference>
<dbReference type="InterPro" id="IPR052823">
    <property type="entry name" value="SXP/RAL-2_related"/>
</dbReference>
<reference evidence="1" key="2">
    <citation type="submission" date="2022-06" db="UniProtKB">
        <authorList>
            <consortium name="EnsemblMetazoa"/>
        </authorList>
    </citation>
    <scope>IDENTIFICATION</scope>
    <source>
        <strain evidence="1">PS312</strain>
    </source>
</reference>
<keyword evidence="2" id="KW-1185">Reference proteome</keyword>
<sequence length="362" mass="40862">VKVTAPPSRPPCVSLSSTSSAHSLVWFVFRLRPSDVLPHSFSCLFRGYIWKRFPIWRAHFFSSPSLSHHQMRLLAVALIAVPTLISAYPQPFGDPFSPLGSWSKRGPPCGLPPFTSKLPEEAQTKIKAIWENWKEDTECREEQKATFEIVHALPEEIREKIFAGRCGPSFLRSVSSTVRREFKAVWFDHKMSIEAKELALKKLAFSLLSGESLALFNKWDEELQQRKAELAEKIENLSESAKNALEEWRAIRQEERDFLARLPKEIRDELRTLCHHWPRLAATSTTTTTTTTTTSTTEEPSTTSTTSAATTTTEAVTTVTSTTEKPVEETTIAEAAEKEFAHLLDFVLPDELSADSQCAFYN</sequence>
<dbReference type="AlphaFoldDB" id="A0A2A6D1J7"/>
<dbReference type="PANTHER" id="PTHR21593">
    <property type="entry name" value="PRION-LIKE- Q/N-RICH -DOMAIN-BEARING PROTEIN PROTEIN"/>
    <property type="match status" value="1"/>
</dbReference>
<accession>A0A2A6D1J7</accession>
<accession>A0A8R1UE51</accession>
<dbReference type="Proteomes" id="UP000005239">
    <property type="component" value="Unassembled WGS sequence"/>
</dbReference>
<gene>
    <name evidence="1" type="primary">WBGene00108294</name>
</gene>
<protein>
    <submittedName>
        <fullName evidence="1">Uncharacterized protein</fullName>
    </submittedName>
</protein>
<name>A0A2A6D1J7_PRIPA</name>
<proteinExistence type="predicted"/>
<dbReference type="EnsemblMetazoa" id="PPA18740.1">
    <property type="protein sequence ID" value="PPA18740.1"/>
    <property type="gene ID" value="WBGene00108294"/>
</dbReference>